<protein>
    <submittedName>
        <fullName evidence="16">Uncharacterized protein</fullName>
    </submittedName>
</protein>
<dbReference type="SUPFAM" id="SSF53448">
    <property type="entry name" value="Nucleotide-diphospho-sugar transferases"/>
    <property type="match status" value="1"/>
</dbReference>
<keyword evidence="17" id="KW-1185">Reference proteome</keyword>
<dbReference type="InterPro" id="IPR040911">
    <property type="entry name" value="Exostosin_GT47"/>
</dbReference>
<dbReference type="AlphaFoldDB" id="A0AAV2HBG8"/>
<dbReference type="PANTHER" id="PTHR48261">
    <property type="entry name" value="ACETYLGLUCOSAMINYLTRANSFERASE"/>
    <property type="match status" value="1"/>
</dbReference>
<evidence type="ECO:0000313" key="16">
    <source>
        <dbReference type="EMBL" id="CAL1530603.1"/>
    </source>
</evidence>
<dbReference type="PANTHER" id="PTHR48261:SF3">
    <property type="entry name" value="EXOSTOSIN GLYCOSYLTRANSFERASE 1"/>
    <property type="match status" value="1"/>
</dbReference>
<dbReference type="Proteomes" id="UP001497497">
    <property type="component" value="Unassembled WGS sequence"/>
</dbReference>
<keyword evidence="7" id="KW-0256">Endoplasmic reticulum</keyword>
<feature type="domain" description="Glycosyl transferase 64" evidence="15">
    <location>
        <begin position="469"/>
        <end position="716"/>
    </location>
</feature>
<dbReference type="EMBL" id="CAXITT010000072">
    <property type="protein sequence ID" value="CAL1530603.1"/>
    <property type="molecule type" value="Genomic_DNA"/>
</dbReference>
<gene>
    <name evidence="16" type="ORF">GSLYS_00004728001</name>
</gene>
<feature type="transmembrane region" description="Helical" evidence="13">
    <location>
        <begin position="7"/>
        <end position="27"/>
    </location>
</feature>
<evidence type="ECO:0000256" key="11">
    <source>
        <dbReference type="ARBA" id="ARBA00023157"/>
    </source>
</evidence>
<dbReference type="InterPro" id="IPR004263">
    <property type="entry name" value="Exostosin"/>
</dbReference>
<keyword evidence="6 13" id="KW-0812">Transmembrane</keyword>
<name>A0AAV2HBG8_LYMST</name>
<dbReference type="InterPro" id="IPR029044">
    <property type="entry name" value="Nucleotide-diphossugar_trans"/>
</dbReference>
<dbReference type="GO" id="GO:0016757">
    <property type="term" value="F:glycosyltransferase activity"/>
    <property type="evidence" value="ECO:0007669"/>
    <property type="project" value="UniProtKB-KW"/>
</dbReference>
<evidence type="ECO:0000256" key="8">
    <source>
        <dbReference type="ARBA" id="ARBA00022968"/>
    </source>
</evidence>
<evidence type="ECO:0000259" key="15">
    <source>
        <dbReference type="Pfam" id="PF09258"/>
    </source>
</evidence>
<dbReference type="Pfam" id="PF03016">
    <property type="entry name" value="Exostosin_GT47"/>
    <property type="match status" value="1"/>
</dbReference>
<keyword evidence="9 13" id="KW-1133">Transmembrane helix</keyword>
<keyword evidence="4" id="KW-0328">Glycosyltransferase</keyword>
<evidence type="ECO:0000256" key="4">
    <source>
        <dbReference type="ARBA" id="ARBA00022676"/>
    </source>
</evidence>
<evidence type="ECO:0000256" key="6">
    <source>
        <dbReference type="ARBA" id="ARBA00022692"/>
    </source>
</evidence>
<comment type="subcellular location">
    <subcellularLocation>
        <location evidence="1">Endoplasmic reticulum membrane</location>
        <topology evidence="1">Single-pass type II membrane protein</topology>
    </subcellularLocation>
</comment>
<accession>A0AAV2HBG8</accession>
<evidence type="ECO:0000256" key="1">
    <source>
        <dbReference type="ARBA" id="ARBA00004648"/>
    </source>
</evidence>
<evidence type="ECO:0000256" key="5">
    <source>
        <dbReference type="ARBA" id="ARBA00022679"/>
    </source>
</evidence>
<dbReference type="GO" id="GO:0015012">
    <property type="term" value="P:heparan sulfate proteoglycan biosynthetic process"/>
    <property type="evidence" value="ECO:0007669"/>
    <property type="project" value="UniProtKB-ARBA"/>
</dbReference>
<dbReference type="GO" id="GO:0005789">
    <property type="term" value="C:endoplasmic reticulum membrane"/>
    <property type="evidence" value="ECO:0007669"/>
    <property type="project" value="UniProtKB-SubCell"/>
</dbReference>
<keyword evidence="10 13" id="KW-0472">Membrane</keyword>
<evidence type="ECO:0000256" key="3">
    <source>
        <dbReference type="ARBA" id="ARBA00010271"/>
    </source>
</evidence>
<evidence type="ECO:0000313" key="17">
    <source>
        <dbReference type="Proteomes" id="UP001497497"/>
    </source>
</evidence>
<organism evidence="16 17">
    <name type="scientific">Lymnaea stagnalis</name>
    <name type="common">Great pond snail</name>
    <name type="synonym">Helix stagnalis</name>
    <dbReference type="NCBI Taxonomy" id="6523"/>
    <lineage>
        <taxon>Eukaryota</taxon>
        <taxon>Metazoa</taxon>
        <taxon>Spiralia</taxon>
        <taxon>Lophotrochozoa</taxon>
        <taxon>Mollusca</taxon>
        <taxon>Gastropoda</taxon>
        <taxon>Heterobranchia</taxon>
        <taxon>Euthyneura</taxon>
        <taxon>Panpulmonata</taxon>
        <taxon>Hygrophila</taxon>
        <taxon>Lymnaeoidea</taxon>
        <taxon>Lymnaeidae</taxon>
        <taxon>Lymnaea</taxon>
    </lineage>
</organism>
<dbReference type="InterPro" id="IPR015338">
    <property type="entry name" value="GT64_dom"/>
</dbReference>
<evidence type="ECO:0000256" key="13">
    <source>
        <dbReference type="SAM" id="Phobius"/>
    </source>
</evidence>
<dbReference type="Pfam" id="PF09258">
    <property type="entry name" value="Glyco_transf_64"/>
    <property type="match status" value="1"/>
</dbReference>
<evidence type="ECO:0000256" key="12">
    <source>
        <dbReference type="ARBA" id="ARBA00023180"/>
    </source>
</evidence>
<keyword evidence="12" id="KW-0325">Glycoprotein</keyword>
<evidence type="ECO:0000256" key="9">
    <source>
        <dbReference type="ARBA" id="ARBA00022989"/>
    </source>
</evidence>
<evidence type="ECO:0000256" key="2">
    <source>
        <dbReference type="ARBA" id="ARBA00004922"/>
    </source>
</evidence>
<evidence type="ECO:0000256" key="10">
    <source>
        <dbReference type="ARBA" id="ARBA00023136"/>
    </source>
</evidence>
<comment type="pathway">
    <text evidence="2">Protein modification; protein glycosylation.</text>
</comment>
<comment type="similarity">
    <text evidence="3">Belongs to the glycosyltransferase 47 family.</text>
</comment>
<keyword evidence="8" id="KW-0735">Signal-anchor</keyword>
<keyword evidence="5" id="KW-0808">Transferase</keyword>
<keyword evidence="11" id="KW-1015">Disulfide bond</keyword>
<feature type="domain" description="Exostosin GT47" evidence="14">
    <location>
        <begin position="101"/>
        <end position="381"/>
    </location>
</feature>
<evidence type="ECO:0000259" key="14">
    <source>
        <dbReference type="Pfam" id="PF03016"/>
    </source>
</evidence>
<reference evidence="16 17" key="1">
    <citation type="submission" date="2024-04" db="EMBL/GenBank/DDBJ databases">
        <authorList>
            <consortium name="Genoscope - CEA"/>
            <person name="William W."/>
        </authorList>
    </citation>
    <scope>NUCLEOTIDE SEQUENCE [LARGE SCALE GENOMIC DNA]</scope>
</reference>
<evidence type="ECO:0000256" key="7">
    <source>
        <dbReference type="ARBA" id="ARBA00022824"/>
    </source>
</evidence>
<sequence>MQFKKRFTLISLFGTLTIFAYLIYIRFHDSFSKDRVLRDNVNYGKITIHNEGNPRSFLLDDFEGIFSADLHGSPANRSQWETRQDWRKCRMETCFDFDRCKNGFKIYLYPRQVPVSAPYAKILSVIEKSRYLTANPMEACIFIPSIDTLDQDVLSKDYVPEVDKKLQSLPFWNGGRNHLLFNQYSGTWPDYSEELKFIEQAMLVKSSMSIDWIRYGFDVSMPLFPKDHPQSGGDLGYLNNASNSIPSLRHYLLAFKGKRYLNGIGSDTRNSLYHIHNAKDIVLLTTCKHGKGWEKLMDDRCLQDNDEYEKYDYKKLLYNSTFCLVPRGRRLGSFRFLESLQATCIPVLLSNGYELPFSEVIDWNKVVVWGDERLLLQVPVMVHSLSDTKILAMRQQCQLVWESYFSSVDKIINTVLEVVKNRIHKNLVRPSYHWNTVPGAHVVLPEWSDIPNSYPFYYGPFGEKPSEKFTAVVYATTPVTTATPALFRVLKMVSKSQYCHKVIVLWHCDIPPPPSHKWPTDLGIPVRVKTRDIKSINARFYPYKEIETDAVFNLDEDVLLTTDEVDFAFGVWQEFPDRIVGYPSRTHYWDEALNKWKYSSRWTNEYSMVLTSGAVYHRYFNYLYTNYLSPMLLAKVDECNNCEDLLMNFLVAHATRQSPIKLTQRKQHKESALTLKPDQPEQLHFQQRQDCLEEFVEYFGYMPLLHSVVRLDTMLFKDPVSNMRKKYRQIETVQS</sequence>
<proteinExistence type="inferred from homology"/>
<comment type="caution">
    <text evidence="16">The sequence shown here is derived from an EMBL/GenBank/DDBJ whole genome shotgun (WGS) entry which is preliminary data.</text>
</comment>
<dbReference type="Gene3D" id="3.90.550.10">
    <property type="entry name" value="Spore Coat Polysaccharide Biosynthesis Protein SpsA, Chain A"/>
    <property type="match status" value="1"/>
</dbReference>